<dbReference type="Pfam" id="PF00999">
    <property type="entry name" value="Na_H_Exchanger"/>
    <property type="match status" value="1"/>
</dbReference>
<evidence type="ECO:0000256" key="6">
    <source>
        <dbReference type="ARBA" id="ARBA00023053"/>
    </source>
</evidence>
<reference evidence="12" key="1">
    <citation type="submission" date="2021-05" db="EMBL/GenBank/DDBJ databases">
        <authorList>
            <person name="Sun Q."/>
            <person name="Inoue M."/>
        </authorList>
    </citation>
    <scope>NUCLEOTIDE SEQUENCE</scope>
    <source>
        <strain evidence="12">VKM B-3255</strain>
    </source>
</reference>
<protein>
    <submittedName>
        <fullName evidence="12">Na+/H+ antiporter</fullName>
    </submittedName>
</protein>
<organism evidence="12 13">
    <name type="scientific">Ancylobacter radicis</name>
    <dbReference type="NCBI Taxonomy" id="2836179"/>
    <lineage>
        <taxon>Bacteria</taxon>
        <taxon>Pseudomonadati</taxon>
        <taxon>Pseudomonadota</taxon>
        <taxon>Alphaproteobacteria</taxon>
        <taxon>Hyphomicrobiales</taxon>
        <taxon>Xanthobacteraceae</taxon>
        <taxon>Ancylobacter</taxon>
    </lineage>
</organism>
<comment type="caution">
    <text evidence="10">Lacks conserved residue(s) required for the propagation of feature annotation.</text>
</comment>
<feature type="transmembrane region" description="Helical" evidence="10">
    <location>
        <begin position="6"/>
        <end position="24"/>
    </location>
</feature>
<dbReference type="PANTHER" id="PTHR10110:SF86">
    <property type="entry name" value="SODIUM_HYDROGEN EXCHANGER 7"/>
    <property type="match status" value="1"/>
</dbReference>
<comment type="subcellular location">
    <subcellularLocation>
        <location evidence="10">Cell inner membrane</location>
        <topology evidence="10">Multi-pass membrane protein</topology>
    </subcellularLocation>
    <subcellularLocation>
        <location evidence="1">Cell membrane</location>
        <topology evidence="1">Multi-pass membrane protein</topology>
    </subcellularLocation>
</comment>
<evidence type="ECO:0000259" key="11">
    <source>
        <dbReference type="Pfam" id="PF00999"/>
    </source>
</evidence>
<evidence type="ECO:0000256" key="9">
    <source>
        <dbReference type="ARBA" id="ARBA00023201"/>
    </source>
</evidence>
<feature type="transmembrane region" description="Helical" evidence="10">
    <location>
        <begin position="31"/>
        <end position="49"/>
    </location>
</feature>
<keyword evidence="13" id="KW-1185">Reference proteome</keyword>
<feature type="transmembrane region" description="Helical" evidence="10">
    <location>
        <begin position="240"/>
        <end position="257"/>
    </location>
</feature>
<dbReference type="EMBL" id="JAHCQH010000015">
    <property type="protein sequence ID" value="MBS9476952.1"/>
    <property type="molecule type" value="Genomic_DNA"/>
</dbReference>
<keyword evidence="4 10" id="KW-0812">Transmembrane</keyword>
<evidence type="ECO:0000256" key="2">
    <source>
        <dbReference type="ARBA" id="ARBA00022448"/>
    </source>
</evidence>
<evidence type="ECO:0000256" key="10">
    <source>
        <dbReference type="RuleBase" id="RU366002"/>
    </source>
</evidence>
<keyword evidence="8 10" id="KW-0472">Membrane</keyword>
<keyword evidence="6 10" id="KW-0915">Sodium</keyword>
<accession>A0ABS5R9B5</accession>
<evidence type="ECO:0000313" key="12">
    <source>
        <dbReference type="EMBL" id="MBS9476952.1"/>
    </source>
</evidence>
<dbReference type="InterPro" id="IPR006153">
    <property type="entry name" value="Cation/H_exchanger_TM"/>
</dbReference>
<proteinExistence type="inferred from homology"/>
<keyword evidence="10" id="KW-0050">Antiport</keyword>
<name>A0ABS5R9B5_9HYPH</name>
<dbReference type="InterPro" id="IPR004705">
    <property type="entry name" value="Cation/H_exchanger_CPA1_bac"/>
</dbReference>
<dbReference type="RefSeq" id="WP_213754780.1">
    <property type="nucleotide sequence ID" value="NZ_JAHCQH010000015.1"/>
</dbReference>
<keyword evidence="3" id="KW-1003">Cell membrane</keyword>
<evidence type="ECO:0000256" key="4">
    <source>
        <dbReference type="ARBA" id="ARBA00022692"/>
    </source>
</evidence>
<feature type="domain" description="Cation/H+ exchanger transmembrane" evidence="11">
    <location>
        <begin position="15"/>
        <end position="416"/>
    </location>
</feature>
<comment type="function">
    <text evidence="10">Na(+)/H(+) antiporter that extrudes sodium in exchange for external protons.</text>
</comment>
<comment type="similarity">
    <text evidence="10">Belongs to the monovalent cation:proton antiporter 1 (CPA1) transporter (TC 2.A.36) family.</text>
</comment>
<feature type="transmembrane region" description="Helical" evidence="10">
    <location>
        <begin position="84"/>
        <end position="104"/>
    </location>
</feature>
<sequence length="549" mass="58260">MRYFDIILVLLLGVVVSHGIARLLQGRVALPLVQIALGALIGLTGTFAVDLEPELFFVLFLPPLLFLDGWRVPTEELSHNAGIVLSLAFGLVFFTVLGLGWLVHVLVPAVPLPVCFALAAVLSPTDVVAAGAMVANVPVPRRMLRILEGEALFNDASGLVCLRLAVAATLMGSFHFWDALAELAWSALGGVFIGAALTWLVSSAKSWVVSRLGEVTSSQIIISLLIPYGAYLVADRAGCSAVLAAVAAGMVMSRLEVRGLVLPITRIRRTTVWETVQFTLNGIIFLLLGEQLPSVLANINASMAEDGHRGFGWLGLYIAAITLALAVLRFVWVTAIVWIRHPGGGPIPSRPDWRLVTAMSVAGVRGAVTLAGAMSIPLTIADGSAFPARDLVIFIAAGVIVASLVLANLTLPGLLRGVALTAEPDETQRALEARIEVAQAALAAVATAETGHPAPESGFVAAAALVTGDYQRRLTQLSSDKDATQPEDRADIAKTVQEERGLRLLALRAERAAVIGMVRQRRISTDLARILLRETDLAETYYVSPAGTP</sequence>
<dbReference type="PANTHER" id="PTHR10110">
    <property type="entry name" value="SODIUM/HYDROGEN EXCHANGER"/>
    <property type="match status" value="1"/>
</dbReference>
<dbReference type="Gene3D" id="6.10.140.1330">
    <property type="match status" value="1"/>
</dbReference>
<keyword evidence="7 10" id="KW-0406">Ion transport</keyword>
<feature type="transmembrane region" description="Helical" evidence="10">
    <location>
        <begin position="215"/>
        <end position="234"/>
    </location>
</feature>
<feature type="transmembrane region" description="Helical" evidence="10">
    <location>
        <begin position="183"/>
        <end position="203"/>
    </location>
</feature>
<gene>
    <name evidence="12" type="ORF">KIP89_07515</name>
</gene>
<evidence type="ECO:0000256" key="8">
    <source>
        <dbReference type="ARBA" id="ARBA00023136"/>
    </source>
</evidence>
<evidence type="ECO:0000256" key="1">
    <source>
        <dbReference type="ARBA" id="ARBA00004651"/>
    </source>
</evidence>
<comment type="caution">
    <text evidence="12">The sequence shown here is derived from an EMBL/GenBank/DDBJ whole genome shotgun (WGS) entry which is preliminary data.</text>
</comment>
<dbReference type="Proteomes" id="UP001166585">
    <property type="component" value="Unassembled WGS sequence"/>
</dbReference>
<keyword evidence="5 10" id="KW-1133">Transmembrane helix</keyword>
<feature type="transmembrane region" description="Helical" evidence="10">
    <location>
        <begin position="392"/>
        <end position="411"/>
    </location>
</feature>
<dbReference type="InterPro" id="IPR018422">
    <property type="entry name" value="Cation/H_exchanger_CPA1"/>
</dbReference>
<evidence type="ECO:0000313" key="13">
    <source>
        <dbReference type="Proteomes" id="UP001166585"/>
    </source>
</evidence>
<feature type="transmembrane region" description="Helical" evidence="10">
    <location>
        <begin position="311"/>
        <end position="339"/>
    </location>
</feature>
<feature type="transmembrane region" description="Helical" evidence="10">
    <location>
        <begin position="110"/>
        <end position="135"/>
    </location>
</feature>
<keyword evidence="9 10" id="KW-0739">Sodium transport</keyword>
<keyword evidence="10" id="KW-0997">Cell inner membrane</keyword>
<evidence type="ECO:0000256" key="7">
    <source>
        <dbReference type="ARBA" id="ARBA00023065"/>
    </source>
</evidence>
<dbReference type="NCBIfam" id="TIGR00831">
    <property type="entry name" value="a_cpa1"/>
    <property type="match status" value="1"/>
</dbReference>
<evidence type="ECO:0000256" key="5">
    <source>
        <dbReference type="ARBA" id="ARBA00022989"/>
    </source>
</evidence>
<feature type="transmembrane region" description="Helical" evidence="10">
    <location>
        <begin position="360"/>
        <end position="380"/>
    </location>
</feature>
<evidence type="ECO:0000256" key="3">
    <source>
        <dbReference type="ARBA" id="ARBA00022475"/>
    </source>
</evidence>
<keyword evidence="2 10" id="KW-0813">Transport</keyword>